<evidence type="ECO:0000256" key="1">
    <source>
        <dbReference type="SAM" id="MobiDB-lite"/>
    </source>
</evidence>
<keyword evidence="3" id="KW-1185">Reference proteome</keyword>
<feature type="region of interest" description="Disordered" evidence="1">
    <location>
        <begin position="1"/>
        <end position="83"/>
    </location>
</feature>
<organism evidence="2 3">
    <name type="scientific">Rathayibacter oskolensis</name>
    <dbReference type="NCBI Taxonomy" id="1891671"/>
    <lineage>
        <taxon>Bacteria</taxon>
        <taxon>Bacillati</taxon>
        <taxon>Actinomycetota</taxon>
        <taxon>Actinomycetes</taxon>
        <taxon>Micrococcales</taxon>
        <taxon>Microbacteriaceae</taxon>
        <taxon>Rathayibacter</taxon>
    </lineage>
</organism>
<dbReference type="Proteomes" id="UP000193711">
    <property type="component" value="Unassembled WGS sequence"/>
</dbReference>
<evidence type="ECO:0000313" key="3">
    <source>
        <dbReference type="Proteomes" id="UP000193711"/>
    </source>
</evidence>
<name>A0A1X7N1D7_9MICO</name>
<dbReference type="OrthoDB" id="5126134at2"/>
<accession>A0A1X7N1D7</accession>
<sequence length="83" mass="8203">MSSSDNDIEPTLIDPEQTPGAGDPSTPTETPAGLDEVGGTSPDGAAGVDANGDEVNPPLPDWGPTDGEHGTDAETDASGTATR</sequence>
<dbReference type="RefSeq" id="WP_085474932.1">
    <property type="nucleotide sequence ID" value="NZ_FXBM01000001.1"/>
</dbReference>
<evidence type="ECO:0000313" key="2">
    <source>
        <dbReference type="EMBL" id="SMH30198.1"/>
    </source>
</evidence>
<dbReference type="STRING" id="1891671.SAMN06295885_0402"/>
<proteinExistence type="predicted"/>
<dbReference type="EMBL" id="FXBM01000001">
    <property type="protein sequence ID" value="SMH30198.1"/>
    <property type="molecule type" value="Genomic_DNA"/>
</dbReference>
<dbReference type="AlphaFoldDB" id="A0A1X7N1D7"/>
<reference evidence="3" key="1">
    <citation type="submission" date="2017-04" db="EMBL/GenBank/DDBJ databases">
        <authorList>
            <person name="Varghese N."/>
            <person name="Submissions S."/>
        </authorList>
    </citation>
    <scope>NUCLEOTIDE SEQUENCE [LARGE SCALE GENOMIC DNA]</scope>
    <source>
        <strain evidence="3">VKM Ac-2121</strain>
    </source>
</reference>
<gene>
    <name evidence="2" type="ORF">SAMN06295885_0402</name>
</gene>
<protein>
    <submittedName>
        <fullName evidence="2">Uncharacterized protein</fullName>
    </submittedName>
</protein>